<keyword evidence="2" id="KW-0489">Methyltransferase</keyword>
<feature type="domain" description="Methyltransferase type 12" evidence="4">
    <location>
        <begin position="96"/>
        <end position="197"/>
    </location>
</feature>
<dbReference type="SUPFAM" id="SSF53335">
    <property type="entry name" value="S-adenosyl-L-methionine-dependent methyltransferases"/>
    <property type="match status" value="1"/>
</dbReference>
<dbReference type="GO" id="GO:0008173">
    <property type="term" value="F:RNA methyltransferase activity"/>
    <property type="evidence" value="ECO:0007669"/>
    <property type="project" value="UniProtKB-ARBA"/>
</dbReference>
<dbReference type="Pfam" id="PF08242">
    <property type="entry name" value="Methyltransf_12"/>
    <property type="match status" value="1"/>
</dbReference>
<evidence type="ECO:0000313" key="6">
    <source>
        <dbReference type="Proteomes" id="UP000826271"/>
    </source>
</evidence>
<dbReference type="CDD" id="cd02440">
    <property type="entry name" value="AdoMet_MTases"/>
    <property type="match status" value="1"/>
</dbReference>
<evidence type="ECO:0000256" key="1">
    <source>
        <dbReference type="ARBA" id="ARBA00009725"/>
    </source>
</evidence>
<organism evidence="5 6">
    <name type="scientific">Buddleja alternifolia</name>
    <dbReference type="NCBI Taxonomy" id="168488"/>
    <lineage>
        <taxon>Eukaryota</taxon>
        <taxon>Viridiplantae</taxon>
        <taxon>Streptophyta</taxon>
        <taxon>Embryophyta</taxon>
        <taxon>Tracheophyta</taxon>
        <taxon>Spermatophyta</taxon>
        <taxon>Magnoliopsida</taxon>
        <taxon>eudicotyledons</taxon>
        <taxon>Gunneridae</taxon>
        <taxon>Pentapetalae</taxon>
        <taxon>asterids</taxon>
        <taxon>lamiids</taxon>
        <taxon>Lamiales</taxon>
        <taxon>Scrophulariaceae</taxon>
        <taxon>Buddlejeae</taxon>
        <taxon>Buddleja</taxon>
    </lineage>
</organism>
<dbReference type="InterPro" id="IPR013217">
    <property type="entry name" value="Methyltransf_12"/>
</dbReference>
<protein>
    <recommendedName>
        <fullName evidence="4">Methyltransferase type 12 domain-containing protein</fullName>
    </recommendedName>
</protein>
<dbReference type="Gene3D" id="3.40.50.150">
    <property type="entry name" value="Vaccinia Virus protein VP39"/>
    <property type="match status" value="1"/>
</dbReference>
<evidence type="ECO:0000259" key="4">
    <source>
        <dbReference type="Pfam" id="PF08242"/>
    </source>
</evidence>
<dbReference type="GO" id="GO:0032259">
    <property type="term" value="P:methylation"/>
    <property type="evidence" value="ECO:0007669"/>
    <property type="project" value="UniProtKB-KW"/>
</dbReference>
<comment type="caution">
    <text evidence="5">The sequence shown here is derived from an EMBL/GenBank/DDBJ whole genome shotgun (WGS) entry which is preliminary data.</text>
</comment>
<comment type="similarity">
    <text evidence="1">Belongs to the methyltransferase superfamily. METL family.</text>
</comment>
<reference evidence="5" key="1">
    <citation type="submission" date="2019-10" db="EMBL/GenBank/DDBJ databases">
        <authorList>
            <person name="Zhang R."/>
            <person name="Pan Y."/>
            <person name="Wang J."/>
            <person name="Ma R."/>
            <person name="Yu S."/>
        </authorList>
    </citation>
    <scope>NUCLEOTIDE SEQUENCE</scope>
    <source>
        <strain evidence="5">LA-IB0</strain>
        <tissue evidence="5">Leaf</tissue>
    </source>
</reference>
<dbReference type="Proteomes" id="UP000826271">
    <property type="component" value="Unassembled WGS sequence"/>
</dbReference>
<dbReference type="InterPro" id="IPR026113">
    <property type="entry name" value="METTL2/6/8-like"/>
</dbReference>
<keyword evidence="3" id="KW-0808">Transferase</keyword>
<name>A0AAV6XJC9_9LAMI</name>
<dbReference type="GO" id="GO:0008757">
    <property type="term" value="F:S-adenosylmethionine-dependent methyltransferase activity"/>
    <property type="evidence" value="ECO:0007669"/>
    <property type="project" value="UniProtKB-ARBA"/>
</dbReference>
<evidence type="ECO:0000256" key="2">
    <source>
        <dbReference type="ARBA" id="ARBA00022603"/>
    </source>
</evidence>
<evidence type="ECO:0000256" key="3">
    <source>
        <dbReference type="ARBA" id="ARBA00022679"/>
    </source>
</evidence>
<gene>
    <name evidence="5" type="ORF">BUALT_Bualt07G0160300</name>
</gene>
<dbReference type="PANTHER" id="PTHR22809">
    <property type="entry name" value="METHYLTRANSFERASE-RELATED"/>
    <property type="match status" value="1"/>
</dbReference>
<dbReference type="EMBL" id="WHWC01000007">
    <property type="protein sequence ID" value="KAG8380117.1"/>
    <property type="molecule type" value="Genomic_DNA"/>
</dbReference>
<evidence type="ECO:0000313" key="5">
    <source>
        <dbReference type="EMBL" id="KAG8380117.1"/>
    </source>
</evidence>
<dbReference type="AlphaFoldDB" id="A0AAV6XJC9"/>
<sequence length="312" mass="36073">MTTQLSLFSPSAVDRRIHAFTPTIQFNPLNRKIHVSDNTNEHYFTRKPLKYWDKFYKRHQNKFFKDRHYLVKDWGKYFSDCNDDDDAISANGKVLLEVGCGAGNTIFPLVAAYPKLFVHACDFSTEALTLVKSHSNFDGDRINLFICDVANDDLCDKILPSSVDVVTLIFMLSAVSPNKMPFLLQNLKKVLKPNGHILVRDYAAGDSAQAKLENRNQMISENFYFRGDGTCSFYFSEDFLSTLFVEAGFDTVNMNTYCRQIENRFRNMTFERYNQNVRPNVCVFANCLKLSSPDMNSYLLHKRGMVDRWEKK</sequence>
<dbReference type="InterPro" id="IPR029063">
    <property type="entry name" value="SAM-dependent_MTases_sf"/>
</dbReference>
<dbReference type="PANTHER" id="PTHR22809:SF8">
    <property type="entry name" value="TRNA N(3)-METHYLCYTIDINE METHYLTRANSFERASE"/>
    <property type="match status" value="1"/>
</dbReference>
<keyword evidence="6" id="KW-1185">Reference proteome</keyword>
<accession>A0AAV6XJC9</accession>
<proteinExistence type="inferred from homology"/>